<dbReference type="PANTHER" id="PTHR30627:SF24">
    <property type="entry name" value="PENICILLIN-BINDING PROTEIN 4B"/>
    <property type="match status" value="1"/>
</dbReference>
<evidence type="ECO:0000313" key="4">
    <source>
        <dbReference type="Proteomes" id="UP001500888"/>
    </source>
</evidence>
<evidence type="ECO:0000259" key="1">
    <source>
        <dbReference type="Pfam" id="PF00905"/>
    </source>
</evidence>
<feature type="domain" description="Penicillin binding protein A dimerisation" evidence="2">
    <location>
        <begin position="60"/>
        <end position="139"/>
    </location>
</feature>
<protein>
    <submittedName>
        <fullName evidence="3">D,D-transpeptidase PbpA</fullName>
    </submittedName>
</protein>
<dbReference type="EMBL" id="BAAAZR010000043">
    <property type="protein sequence ID" value="GAA3840274.1"/>
    <property type="molecule type" value="Genomic_DNA"/>
</dbReference>
<comment type="caution">
    <text evidence="3">The sequence shown here is derived from an EMBL/GenBank/DDBJ whole genome shotgun (WGS) entry which is preliminary data.</text>
</comment>
<dbReference type="InterPro" id="IPR012338">
    <property type="entry name" value="Beta-lactam/transpept-like"/>
</dbReference>
<accession>A0ABP7JCJ8</accession>
<dbReference type="Proteomes" id="UP001500888">
    <property type="component" value="Unassembled WGS sequence"/>
</dbReference>
<dbReference type="InterPro" id="IPR050515">
    <property type="entry name" value="Beta-lactam/transpept"/>
</dbReference>
<dbReference type="Gene3D" id="3.40.710.10">
    <property type="entry name" value="DD-peptidase/beta-lactamase superfamily"/>
    <property type="match status" value="1"/>
</dbReference>
<dbReference type="RefSeq" id="WP_344951508.1">
    <property type="nucleotide sequence ID" value="NZ_BAAAZR010000043.1"/>
</dbReference>
<gene>
    <name evidence="3" type="primary">pbpA_2</name>
    <name evidence="3" type="ORF">GCM10022226_73380</name>
</gene>
<dbReference type="Pfam" id="PF21922">
    <property type="entry name" value="PBP_dimer_2"/>
    <property type="match status" value="1"/>
</dbReference>
<dbReference type="InterPro" id="IPR054120">
    <property type="entry name" value="PBPA_dimer"/>
</dbReference>
<dbReference type="Gene3D" id="3.90.1310.10">
    <property type="entry name" value="Penicillin-binding protein 2a (Domain 2)"/>
    <property type="match status" value="1"/>
</dbReference>
<reference evidence="4" key="1">
    <citation type="journal article" date="2019" name="Int. J. Syst. Evol. Microbiol.">
        <title>The Global Catalogue of Microorganisms (GCM) 10K type strain sequencing project: providing services to taxonomists for standard genome sequencing and annotation.</title>
        <authorList>
            <consortium name="The Broad Institute Genomics Platform"/>
            <consortium name="The Broad Institute Genome Sequencing Center for Infectious Disease"/>
            <person name="Wu L."/>
            <person name="Ma J."/>
        </authorList>
    </citation>
    <scope>NUCLEOTIDE SEQUENCE [LARGE SCALE GENOMIC DNA]</scope>
    <source>
        <strain evidence="4">JCM 16908</strain>
    </source>
</reference>
<dbReference type="Pfam" id="PF00905">
    <property type="entry name" value="Transpeptidase"/>
    <property type="match status" value="1"/>
</dbReference>
<sequence>MAGPRATRMNIPLRRVATACGLMVFALMSNVTLIQAFHTDALGRDPRNPRETIDRFAHPRGDILLRDGTVVATEGPGQGRYKYRRVYPDGPMYAPVTGHLSLYDATGVELAQDHMLSGADSEIRMRRLIANRLEQGASVKLTIDGRAQRAAYEGLMATGHKGAAVAIDPATGAILALASYPSYDPNLYSTFDGKQLIEADRRLRNDPTRPLLNRAIERTYPPGSTFKIVTAAAALSSGFYAPGTTVTAPPWIRLPGTATTLANAGGEKCGNGRPPLALAFRLSCNTAFAEIGLRLGQDTLRTQAEAFGFNVDDLAIPLPVAKSVYPSNLDRAQTAMSAIGQFDTRATPLMITMISAAVASHGSMMRPYLVEEVRLRDGTIISVTDPASLPRTVSREVADQITAMMVTVTAPGGTGSAAAISGVEIAAKTGTAQNAADARDHAVFTAFAPAAEPRVAVGVLVENGGFGGDTAAPIARAIMEAVL</sequence>
<dbReference type="SUPFAM" id="SSF56601">
    <property type="entry name" value="beta-lactamase/transpeptidase-like"/>
    <property type="match status" value="1"/>
</dbReference>
<dbReference type="InterPro" id="IPR001460">
    <property type="entry name" value="PCN-bd_Tpept"/>
</dbReference>
<keyword evidence="4" id="KW-1185">Reference proteome</keyword>
<organism evidence="3 4">
    <name type="scientific">Sphaerisporangium flaviroseum</name>
    <dbReference type="NCBI Taxonomy" id="509199"/>
    <lineage>
        <taxon>Bacteria</taxon>
        <taxon>Bacillati</taxon>
        <taxon>Actinomycetota</taxon>
        <taxon>Actinomycetes</taxon>
        <taxon>Streptosporangiales</taxon>
        <taxon>Streptosporangiaceae</taxon>
        <taxon>Sphaerisporangium</taxon>
    </lineage>
</organism>
<evidence type="ECO:0000313" key="3">
    <source>
        <dbReference type="EMBL" id="GAA3840274.1"/>
    </source>
</evidence>
<name>A0ABP7JCJ8_9ACTN</name>
<proteinExistence type="predicted"/>
<dbReference type="PANTHER" id="PTHR30627">
    <property type="entry name" value="PEPTIDOGLYCAN D,D-TRANSPEPTIDASE"/>
    <property type="match status" value="1"/>
</dbReference>
<evidence type="ECO:0000259" key="2">
    <source>
        <dbReference type="Pfam" id="PF21922"/>
    </source>
</evidence>
<feature type="domain" description="Penicillin-binding protein transpeptidase" evidence="1">
    <location>
        <begin position="162"/>
        <end position="480"/>
    </location>
</feature>